<feature type="domain" description="SGNH hydrolase-type esterase" evidence="4">
    <location>
        <begin position="53"/>
        <end position="270"/>
    </location>
</feature>
<feature type="disulfide bond" evidence="2">
    <location>
        <begin position="198"/>
        <end position="245"/>
    </location>
</feature>
<dbReference type="SUPFAM" id="SSF52266">
    <property type="entry name" value="SGNH hydrolase"/>
    <property type="match status" value="1"/>
</dbReference>
<reference evidence="5" key="1">
    <citation type="submission" date="2021-02" db="EMBL/GenBank/DDBJ databases">
        <title>Natronoglycomyces albus gen. nov., sp. nov, a haloalkaliphilic actinobacterium from a soda solonchak soil.</title>
        <authorList>
            <person name="Sorokin D.Y."/>
            <person name="Khijniak T.V."/>
            <person name="Zakharycheva A.P."/>
            <person name="Boueva O.V."/>
            <person name="Ariskina E.V."/>
            <person name="Hahnke R.L."/>
            <person name="Bunk B."/>
            <person name="Sproer C."/>
            <person name="Schumann P."/>
            <person name="Evtushenko L.I."/>
            <person name="Kublanov I.V."/>
        </authorList>
    </citation>
    <scope>NUCLEOTIDE SEQUENCE</scope>
    <source>
        <strain evidence="5">DSM 106290</strain>
    </source>
</reference>
<keyword evidence="5" id="KW-0378">Hydrolase</keyword>
<evidence type="ECO:0000313" key="6">
    <source>
        <dbReference type="Proteomes" id="UP000662939"/>
    </source>
</evidence>
<dbReference type="InterPro" id="IPR006311">
    <property type="entry name" value="TAT_signal"/>
</dbReference>
<dbReference type="EMBL" id="CP070496">
    <property type="protein sequence ID" value="QSB05965.1"/>
    <property type="molecule type" value="Genomic_DNA"/>
</dbReference>
<accession>A0A895XRZ8</accession>
<dbReference type="KEGG" id="nav:JQS30_03295"/>
<dbReference type="GO" id="GO:0004806">
    <property type="term" value="F:triacylglycerol lipase activity"/>
    <property type="evidence" value="ECO:0007669"/>
    <property type="project" value="TreeGrafter"/>
</dbReference>
<gene>
    <name evidence="5" type="ORF">JQS30_03295</name>
</gene>
<dbReference type="Proteomes" id="UP000662939">
    <property type="component" value="Chromosome"/>
</dbReference>
<dbReference type="InterPro" id="IPR013830">
    <property type="entry name" value="SGNH_hydro"/>
</dbReference>
<dbReference type="RefSeq" id="WP_213171976.1">
    <property type="nucleotide sequence ID" value="NZ_CP070496.1"/>
</dbReference>
<evidence type="ECO:0000259" key="4">
    <source>
        <dbReference type="Pfam" id="PF13472"/>
    </source>
</evidence>
<dbReference type="GO" id="GO:0019433">
    <property type="term" value="P:triglyceride catabolic process"/>
    <property type="evidence" value="ECO:0007669"/>
    <property type="project" value="TreeGrafter"/>
</dbReference>
<evidence type="ECO:0000256" key="1">
    <source>
        <dbReference type="PIRSR" id="PIRSR637460-1"/>
    </source>
</evidence>
<dbReference type="PROSITE" id="PS51318">
    <property type="entry name" value="TAT"/>
    <property type="match status" value="1"/>
</dbReference>
<feature type="active site" evidence="1">
    <location>
        <position position="264"/>
    </location>
</feature>
<keyword evidence="6" id="KW-1185">Reference proteome</keyword>
<dbReference type="PANTHER" id="PTHR37981:SF1">
    <property type="entry name" value="SGNH HYDROLASE-TYPE ESTERASE DOMAIN-CONTAINING PROTEIN"/>
    <property type="match status" value="1"/>
</dbReference>
<evidence type="ECO:0000256" key="3">
    <source>
        <dbReference type="SAM" id="SignalP"/>
    </source>
</evidence>
<dbReference type="PANTHER" id="PTHR37981">
    <property type="entry name" value="LIPASE 2"/>
    <property type="match status" value="1"/>
</dbReference>
<organism evidence="5 6">
    <name type="scientific">Natronoglycomyces albus</name>
    <dbReference type="NCBI Taxonomy" id="2811108"/>
    <lineage>
        <taxon>Bacteria</taxon>
        <taxon>Bacillati</taxon>
        <taxon>Actinomycetota</taxon>
        <taxon>Actinomycetes</taxon>
        <taxon>Glycomycetales</taxon>
        <taxon>Glycomycetaceae</taxon>
        <taxon>Natronoglycomyces</taxon>
    </lineage>
</organism>
<proteinExistence type="predicted"/>
<feature type="chain" id="PRO_5034699652" evidence="3">
    <location>
        <begin position="43"/>
        <end position="295"/>
    </location>
</feature>
<dbReference type="Pfam" id="PF13472">
    <property type="entry name" value="Lipase_GDSL_2"/>
    <property type="match status" value="1"/>
</dbReference>
<dbReference type="CDD" id="cd01823">
    <property type="entry name" value="SEST_like"/>
    <property type="match status" value="1"/>
</dbReference>
<name>A0A895XRZ8_9ACTN</name>
<feature type="signal peptide" evidence="3">
    <location>
        <begin position="1"/>
        <end position="42"/>
    </location>
</feature>
<keyword evidence="3" id="KW-0732">Signal</keyword>
<feature type="disulfide bond" evidence="2">
    <location>
        <begin position="139"/>
        <end position="147"/>
    </location>
</feature>
<dbReference type="AlphaFoldDB" id="A0A895XRZ8"/>
<keyword evidence="2" id="KW-1015">Disulfide bond</keyword>
<dbReference type="InterPro" id="IPR036514">
    <property type="entry name" value="SGNH_hydro_sf"/>
</dbReference>
<feature type="active site" description="Nucleophile" evidence="1">
    <location>
        <position position="57"/>
    </location>
</feature>
<evidence type="ECO:0000256" key="2">
    <source>
        <dbReference type="PIRSR" id="PIRSR637460-2"/>
    </source>
</evidence>
<dbReference type="InterPro" id="IPR037460">
    <property type="entry name" value="SEST-like"/>
</dbReference>
<evidence type="ECO:0000313" key="5">
    <source>
        <dbReference type="EMBL" id="QSB05965.1"/>
    </source>
</evidence>
<protein>
    <submittedName>
        <fullName evidence="5">SGNH/GDSL hydrolase family protein</fullName>
    </submittedName>
</protein>
<feature type="disulfide bond" evidence="2">
    <location>
        <begin position="74"/>
        <end position="98"/>
    </location>
</feature>
<dbReference type="Gene3D" id="3.40.50.1110">
    <property type="entry name" value="SGNH hydrolase"/>
    <property type="match status" value="1"/>
</dbReference>
<sequence>MRPSLSERPARPRTRRSTLIGTIASAAMTALLLTFTPTAALAQEQAEPIQYVALGDSYSSGVGAGGYLFDDLLCFRSEHAHPFVYAESIGAELDFQACGGATIPDVHNKQLGALSPETDLVSMGIGGNDTGWVGVLLVCALPWSPTCHSQIAQAEEYVVNELPGELDALYAAVRDNAPNAEVVITGYPRLFNGTQCQCLVNIAPDDQELLNDAADLLNDVIAGVAAEHGFTFADVRDNFDGHAVCDDVEYLHGLTAPLLIESFHPNWNGQTYGYLPALQEAMAQFGHIEDDASLV</sequence>